<evidence type="ECO:0000313" key="6">
    <source>
        <dbReference type="EMBL" id="GAA1111650.1"/>
    </source>
</evidence>
<evidence type="ECO:0000313" key="7">
    <source>
        <dbReference type="Proteomes" id="UP001501581"/>
    </source>
</evidence>
<sequence length="347" mass="37905">MNTAIITGVAGQDGMYLARRLLARGWRVVGTTRPGSTSPVRMRPYLRGVDVVEADLRDTERFAELVQAHRPEAVFNLAGFSSVGRSWGDPALVLDTNTTVVASMLEILLRHRDATGHDVRFFEASSAEIFGSQVSGALDEDAPHRPRTPYAVAKSATHHLLISYREKYDLFACNGILFNHESPFRGQQFVAGKIARAAAEAACGLTPTVTLGDLDVHRDWGAAIDIVEGIRLSLAHDRPMDYVLATGASHTLRDMIEVAFSSVGIDDPSPYLRLEPGMWPTTQADALLGDASRARTELGWTARRSFAELVGDMVHVDLARLRSGVEEDEGYLLRSELQVPAARAVTL</sequence>
<dbReference type="Pfam" id="PF16363">
    <property type="entry name" value="GDP_Man_Dehyd"/>
    <property type="match status" value="1"/>
</dbReference>
<dbReference type="InterPro" id="IPR036291">
    <property type="entry name" value="NAD(P)-bd_dom_sf"/>
</dbReference>
<keyword evidence="7" id="KW-1185">Reference proteome</keyword>
<dbReference type="EMBL" id="BAAALG010000013">
    <property type="protein sequence ID" value="GAA1111650.1"/>
    <property type="molecule type" value="Genomic_DNA"/>
</dbReference>
<organism evidence="6 7">
    <name type="scientific">Nocardioides dubius</name>
    <dbReference type="NCBI Taxonomy" id="317019"/>
    <lineage>
        <taxon>Bacteria</taxon>
        <taxon>Bacillati</taxon>
        <taxon>Actinomycetota</taxon>
        <taxon>Actinomycetes</taxon>
        <taxon>Propionibacteriales</taxon>
        <taxon>Nocardioidaceae</taxon>
        <taxon>Nocardioides</taxon>
    </lineage>
</organism>
<proteinExistence type="inferred from homology"/>
<comment type="cofactor">
    <cofactor evidence="1">
        <name>NADP(+)</name>
        <dbReference type="ChEBI" id="CHEBI:58349"/>
    </cofactor>
</comment>
<dbReference type="PANTHER" id="PTHR43715:SF1">
    <property type="entry name" value="GDP-MANNOSE 4,6 DEHYDRATASE"/>
    <property type="match status" value="1"/>
</dbReference>
<dbReference type="InterPro" id="IPR016040">
    <property type="entry name" value="NAD(P)-bd_dom"/>
</dbReference>
<dbReference type="InterPro" id="IPR006368">
    <property type="entry name" value="GDP_Man_deHydtase"/>
</dbReference>
<evidence type="ECO:0000256" key="2">
    <source>
        <dbReference type="ARBA" id="ARBA00009263"/>
    </source>
</evidence>
<name>A0ABP4EMF2_9ACTN</name>
<evidence type="ECO:0000256" key="4">
    <source>
        <dbReference type="ARBA" id="ARBA00023239"/>
    </source>
</evidence>
<protein>
    <recommendedName>
        <fullName evidence="3">GDP-mannose 4,6-dehydratase</fullName>
        <ecNumber evidence="3">4.2.1.47</ecNumber>
    </recommendedName>
</protein>
<gene>
    <name evidence="6" type="primary">gmd_1</name>
    <name evidence="6" type="ORF">GCM10009668_36250</name>
</gene>
<feature type="domain" description="NAD(P)-binding" evidence="5">
    <location>
        <begin position="5"/>
        <end position="313"/>
    </location>
</feature>
<accession>A0ABP4EMF2</accession>
<dbReference type="Proteomes" id="UP001501581">
    <property type="component" value="Unassembled WGS sequence"/>
</dbReference>
<comment type="similarity">
    <text evidence="2">Belongs to the NAD(P)-dependent epimerase/dehydratase family. GDP-mannose 4,6-dehydratase subfamily.</text>
</comment>
<keyword evidence="4" id="KW-0456">Lyase</keyword>
<dbReference type="SUPFAM" id="SSF51735">
    <property type="entry name" value="NAD(P)-binding Rossmann-fold domains"/>
    <property type="match status" value="1"/>
</dbReference>
<dbReference type="EC" id="4.2.1.47" evidence="3"/>
<reference evidence="7" key="1">
    <citation type="journal article" date="2019" name="Int. J. Syst. Evol. Microbiol.">
        <title>The Global Catalogue of Microorganisms (GCM) 10K type strain sequencing project: providing services to taxonomists for standard genome sequencing and annotation.</title>
        <authorList>
            <consortium name="The Broad Institute Genomics Platform"/>
            <consortium name="The Broad Institute Genome Sequencing Center for Infectious Disease"/>
            <person name="Wu L."/>
            <person name="Ma J."/>
        </authorList>
    </citation>
    <scope>NUCLEOTIDE SEQUENCE [LARGE SCALE GENOMIC DNA]</scope>
    <source>
        <strain evidence="7">JCM 13008</strain>
    </source>
</reference>
<evidence type="ECO:0000256" key="1">
    <source>
        <dbReference type="ARBA" id="ARBA00001937"/>
    </source>
</evidence>
<dbReference type="Gene3D" id="3.90.25.10">
    <property type="entry name" value="UDP-galactose 4-epimerase, domain 1"/>
    <property type="match status" value="1"/>
</dbReference>
<evidence type="ECO:0000259" key="5">
    <source>
        <dbReference type="Pfam" id="PF16363"/>
    </source>
</evidence>
<dbReference type="RefSeq" id="WP_343996286.1">
    <property type="nucleotide sequence ID" value="NZ_BAAALG010000013.1"/>
</dbReference>
<dbReference type="Gene3D" id="3.40.50.720">
    <property type="entry name" value="NAD(P)-binding Rossmann-like Domain"/>
    <property type="match status" value="1"/>
</dbReference>
<dbReference type="PANTHER" id="PTHR43715">
    <property type="entry name" value="GDP-MANNOSE 4,6-DEHYDRATASE"/>
    <property type="match status" value="1"/>
</dbReference>
<comment type="caution">
    <text evidence="6">The sequence shown here is derived from an EMBL/GenBank/DDBJ whole genome shotgun (WGS) entry which is preliminary data.</text>
</comment>
<evidence type="ECO:0000256" key="3">
    <source>
        <dbReference type="ARBA" id="ARBA00011989"/>
    </source>
</evidence>